<dbReference type="Proteomes" id="UP000564964">
    <property type="component" value="Unassembled WGS sequence"/>
</dbReference>
<evidence type="ECO:0000313" key="2">
    <source>
        <dbReference type="Proteomes" id="UP000564964"/>
    </source>
</evidence>
<gene>
    <name evidence="1" type="ORF">HA252_07410</name>
</gene>
<comment type="caution">
    <text evidence="1">The sequence shown here is derived from an EMBL/GenBank/DDBJ whole genome shotgun (WGS) entry which is preliminary data.</text>
</comment>
<proteinExistence type="predicted"/>
<organism evidence="1 2">
    <name type="scientific">Candidatus Iainarchaeum sp</name>
    <dbReference type="NCBI Taxonomy" id="3101447"/>
    <lineage>
        <taxon>Archaea</taxon>
        <taxon>Candidatus Iainarchaeota</taxon>
        <taxon>Candidatus Iainarchaeia</taxon>
        <taxon>Candidatus Iainarchaeales</taxon>
        <taxon>Candidatus Iainarchaeaceae</taxon>
        <taxon>Candidatus Iainarchaeum</taxon>
    </lineage>
</organism>
<name>A0A7J4JHH3_9ARCH</name>
<reference evidence="2" key="1">
    <citation type="journal article" date="2020" name="bioRxiv">
        <title>A rank-normalized archaeal taxonomy based on genome phylogeny resolves widespread incomplete and uneven classifications.</title>
        <authorList>
            <person name="Rinke C."/>
            <person name="Chuvochina M."/>
            <person name="Mussig A.J."/>
            <person name="Chaumeil P.-A."/>
            <person name="Waite D.W."/>
            <person name="Whitman W.B."/>
            <person name="Parks D.H."/>
            <person name="Hugenholtz P."/>
        </authorList>
    </citation>
    <scope>NUCLEOTIDE SEQUENCE [LARGE SCALE GENOMIC DNA]</scope>
</reference>
<sequence length="70" mass="7998">MVRKNLWGGKHLDYELIAHGLPKDQRKDVEEELDKLVKEGLIVPKPAHYGLQVSLNVHRKADIERIVFGG</sequence>
<protein>
    <submittedName>
        <fullName evidence="1">Uncharacterized protein</fullName>
    </submittedName>
</protein>
<dbReference type="AlphaFoldDB" id="A0A7J4JHH3"/>
<dbReference type="EMBL" id="DUGH01000180">
    <property type="protein sequence ID" value="HIH17201.1"/>
    <property type="molecule type" value="Genomic_DNA"/>
</dbReference>
<evidence type="ECO:0000313" key="1">
    <source>
        <dbReference type="EMBL" id="HIH17201.1"/>
    </source>
</evidence>
<accession>A0A7J4JHH3</accession>